<proteinExistence type="predicted"/>
<evidence type="ECO:0000256" key="1">
    <source>
        <dbReference type="SAM" id="SignalP"/>
    </source>
</evidence>
<dbReference type="RefSeq" id="WP_045096597.1">
    <property type="nucleotide sequence ID" value="NZ_LN614827.1"/>
</dbReference>
<reference evidence="3" key="1">
    <citation type="submission" date="2014-09" db="EMBL/GenBank/DDBJ databases">
        <authorList>
            <person name="Gomez-Valero L."/>
        </authorList>
    </citation>
    <scope>NUCLEOTIDE SEQUENCE [LARGE SCALE GENOMIC DNA]</scope>
    <source>
        <strain evidence="3">ATCC700992</strain>
    </source>
</reference>
<dbReference type="Proteomes" id="UP000032430">
    <property type="component" value="Chromosome I"/>
</dbReference>
<dbReference type="AlphaFoldDB" id="A0A098G6Y4"/>
<feature type="signal peptide" evidence="1">
    <location>
        <begin position="1"/>
        <end position="20"/>
    </location>
</feature>
<evidence type="ECO:0000313" key="3">
    <source>
        <dbReference type="Proteomes" id="UP000032430"/>
    </source>
</evidence>
<organism evidence="2 3">
    <name type="scientific">Legionella fallonii LLAP-10</name>
    <dbReference type="NCBI Taxonomy" id="1212491"/>
    <lineage>
        <taxon>Bacteria</taxon>
        <taxon>Pseudomonadati</taxon>
        <taxon>Pseudomonadota</taxon>
        <taxon>Gammaproteobacteria</taxon>
        <taxon>Legionellales</taxon>
        <taxon>Legionellaceae</taxon>
        <taxon>Legionella</taxon>
    </lineage>
</organism>
<evidence type="ECO:0000313" key="2">
    <source>
        <dbReference type="EMBL" id="CEG58233.1"/>
    </source>
</evidence>
<protein>
    <submittedName>
        <fullName evidence="2">Uncharacterized protein</fullName>
    </submittedName>
</protein>
<gene>
    <name evidence="2" type="ORF">LFA_2879</name>
</gene>
<dbReference type="OrthoDB" id="5638904at2"/>
<name>A0A098G6Y4_9GAMM</name>
<dbReference type="EMBL" id="LN614827">
    <property type="protein sequence ID" value="CEG58233.1"/>
    <property type="molecule type" value="Genomic_DNA"/>
</dbReference>
<feature type="chain" id="PRO_5001935430" evidence="1">
    <location>
        <begin position="21"/>
        <end position="69"/>
    </location>
</feature>
<dbReference type="KEGG" id="lfa:LFA_2879"/>
<sequence length="69" mass="7959">MKKLIFILLCFPMVIFAGQAQESKSIETFKRLCQNASDASTREHYCKLLEQQKRAEAIFKDSEKNKSST</sequence>
<keyword evidence="3" id="KW-1185">Reference proteome</keyword>
<keyword evidence="1" id="KW-0732">Signal</keyword>
<dbReference type="HOGENOM" id="CLU_184422_0_0_6"/>
<accession>A0A098G6Y4</accession>